<evidence type="ECO:0000313" key="4">
    <source>
        <dbReference type="Proteomes" id="UP001230951"/>
    </source>
</evidence>
<keyword evidence="4" id="KW-1185">Reference proteome</keyword>
<evidence type="ECO:0000259" key="1">
    <source>
        <dbReference type="Pfam" id="PF09995"/>
    </source>
</evidence>
<sequence length="314" mass="35014">MRQQNEAQQWTMVNFLKKWQAELRMTFTGHPQSTPDWVLRLAEGNDPGYHLPGSAVWAVHGSMSTIIAGIRVLLMQSLHPGALAGVYDHSGFKRDPLGRLANTIRWIFTVSYGSMDAAHTATHFVRRVHDSVKGNYVDAQGQTREYSANDPELLRWVHVAYADSFVAAHRIWGGAVPGGADAYIREWAQAGRLMGVEDPPLSLAEVTAEMDQWYASGHLRADERLRETIEFIRYPPLKASLQPGYRILFAAAVASLEPRYRELLGLEKARIGPIPLPSILAARVVLAVVRLTLGRSGPSEQAARKRLRRLGYEA</sequence>
<dbReference type="Pfam" id="PF09995">
    <property type="entry name" value="MPAB_Lcp_cat"/>
    <property type="match status" value="1"/>
</dbReference>
<dbReference type="EMBL" id="JAUSRG010000014">
    <property type="protein sequence ID" value="MDP9906721.1"/>
    <property type="molecule type" value="Genomic_DNA"/>
</dbReference>
<dbReference type="AlphaFoldDB" id="A0AAW8DKZ7"/>
<evidence type="ECO:0000313" key="5">
    <source>
        <dbReference type="Proteomes" id="UP001242995"/>
    </source>
</evidence>
<protein>
    <submittedName>
        <fullName evidence="2">Uncharacterized protein (DUF2236 family)</fullName>
    </submittedName>
</protein>
<organism evidence="2 5">
    <name type="scientific">Arthrobacter bambusae</name>
    <dbReference type="NCBI Taxonomy" id="1338426"/>
    <lineage>
        <taxon>Bacteria</taxon>
        <taxon>Bacillati</taxon>
        <taxon>Actinomycetota</taxon>
        <taxon>Actinomycetes</taxon>
        <taxon>Micrococcales</taxon>
        <taxon>Micrococcaceae</taxon>
        <taxon>Arthrobacter</taxon>
    </lineage>
</organism>
<dbReference type="EMBL" id="JAUSTF010000012">
    <property type="protein sequence ID" value="MDQ0182504.1"/>
    <property type="molecule type" value="Genomic_DNA"/>
</dbReference>
<dbReference type="PANTHER" id="PTHR36151">
    <property type="entry name" value="BLR2777 PROTEIN"/>
    <property type="match status" value="1"/>
</dbReference>
<dbReference type="Proteomes" id="UP001230951">
    <property type="component" value="Unassembled WGS sequence"/>
</dbReference>
<dbReference type="GO" id="GO:0016491">
    <property type="term" value="F:oxidoreductase activity"/>
    <property type="evidence" value="ECO:0007669"/>
    <property type="project" value="InterPro"/>
</dbReference>
<evidence type="ECO:0000313" key="2">
    <source>
        <dbReference type="EMBL" id="MDP9906721.1"/>
    </source>
</evidence>
<dbReference type="Proteomes" id="UP001242995">
    <property type="component" value="Unassembled WGS sequence"/>
</dbReference>
<gene>
    <name evidence="2" type="ORF">J2S90_003708</name>
    <name evidence="3" type="ORF">J2S93_003957</name>
</gene>
<feature type="domain" description="ER-bound oxygenase mpaB/mpaB'/Rubber oxygenase catalytic" evidence="1">
    <location>
        <begin position="57"/>
        <end position="268"/>
    </location>
</feature>
<dbReference type="InterPro" id="IPR018713">
    <property type="entry name" value="MPAB/Lcp_cat_dom"/>
</dbReference>
<evidence type="ECO:0000313" key="3">
    <source>
        <dbReference type="EMBL" id="MDQ0182504.1"/>
    </source>
</evidence>
<accession>A0AAW8DKZ7</accession>
<proteinExistence type="predicted"/>
<reference evidence="2 4" key="1">
    <citation type="submission" date="2023-07" db="EMBL/GenBank/DDBJ databases">
        <title>Sorghum-associated microbial communities from plants grown in Nebraska, USA.</title>
        <authorList>
            <person name="Schachtman D."/>
        </authorList>
    </citation>
    <scope>NUCLEOTIDE SEQUENCE</scope>
    <source>
        <strain evidence="2">DS1006</strain>
        <strain evidence="3 4">DS1016</strain>
    </source>
</reference>
<dbReference type="PANTHER" id="PTHR36151:SF3">
    <property type="entry name" value="ER-BOUND OXYGENASE MPAB_MPAB'_RUBBER OXYGENASE CATALYTIC DOMAIN-CONTAINING PROTEIN"/>
    <property type="match status" value="1"/>
</dbReference>
<name>A0AAW8DKZ7_9MICC</name>
<comment type="caution">
    <text evidence="2">The sequence shown here is derived from an EMBL/GenBank/DDBJ whole genome shotgun (WGS) entry which is preliminary data.</text>
</comment>